<evidence type="ECO:0000313" key="1">
    <source>
        <dbReference type="EMBL" id="KAI8011828.1"/>
    </source>
</evidence>
<reference evidence="1 2" key="1">
    <citation type="journal article" date="2022" name="Plant J.">
        <title>Chromosome-level genome of Camellia lanceoleosa provides a valuable resource for understanding genome evolution and self-incompatibility.</title>
        <authorList>
            <person name="Gong W."/>
            <person name="Xiao S."/>
            <person name="Wang L."/>
            <person name="Liao Z."/>
            <person name="Chang Y."/>
            <person name="Mo W."/>
            <person name="Hu G."/>
            <person name="Li W."/>
            <person name="Zhao G."/>
            <person name="Zhu H."/>
            <person name="Hu X."/>
            <person name="Ji K."/>
            <person name="Xiang X."/>
            <person name="Song Q."/>
            <person name="Yuan D."/>
            <person name="Jin S."/>
            <person name="Zhang L."/>
        </authorList>
    </citation>
    <scope>NUCLEOTIDE SEQUENCE [LARGE SCALE GENOMIC DNA]</scope>
    <source>
        <strain evidence="1">SQ_2022a</strain>
    </source>
</reference>
<dbReference type="EMBL" id="CM045762">
    <property type="protein sequence ID" value="KAI8011828.1"/>
    <property type="molecule type" value="Genomic_DNA"/>
</dbReference>
<dbReference type="Proteomes" id="UP001060215">
    <property type="component" value="Chromosome 5"/>
</dbReference>
<evidence type="ECO:0000313" key="2">
    <source>
        <dbReference type="Proteomes" id="UP001060215"/>
    </source>
</evidence>
<keyword evidence="2" id="KW-1185">Reference proteome</keyword>
<organism evidence="1 2">
    <name type="scientific">Camellia lanceoleosa</name>
    <dbReference type="NCBI Taxonomy" id="1840588"/>
    <lineage>
        <taxon>Eukaryota</taxon>
        <taxon>Viridiplantae</taxon>
        <taxon>Streptophyta</taxon>
        <taxon>Embryophyta</taxon>
        <taxon>Tracheophyta</taxon>
        <taxon>Spermatophyta</taxon>
        <taxon>Magnoliopsida</taxon>
        <taxon>eudicotyledons</taxon>
        <taxon>Gunneridae</taxon>
        <taxon>Pentapetalae</taxon>
        <taxon>asterids</taxon>
        <taxon>Ericales</taxon>
        <taxon>Theaceae</taxon>
        <taxon>Camellia</taxon>
    </lineage>
</organism>
<sequence length="80" mass="8863">MEEDSLSTSSVEQTISLEEYLRVSRPSFQEKVSCKRRVLQKPLVESIVDSLMPGGQNGHPQITKKELTSANDGNVAEDLT</sequence>
<comment type="caution">
    <text evidence="1">The sequence shown here is derived from an EMBL/GenBank/DDBJ whole genome shotgun (WGS) entry which is preliminary data.</text>
</comment>
<accession>A0ACC0HFX8</accession>
<gene>
    <name evidence="1" type="ORF">LOK49_LG06G01989</name>
</gene>
<protein>
    <submittedName>
        <fullName evidence="1">Uncharacterized protein</fullName>
    </submittedName>
</protein>
<proteinExistence type="predicted"/>
<name>A0ACC0HFX8_9ERIC</name>